<dbReference type="eggNOG" id="ENOG50348VF">
    <property type="taxonomic scope" value="Bacteria"/>
</dbReference>
<dbReference type="KEGG" id="gbr:Gbro_3398"/>
<feature type="transmembrane region" description="Helical" evidence="2">
    <location>
        <begin position="84"/>
        <end position="102"/>
    </location>
</feature>
<reference evidence="5" key="1">
    <citation type="submission" date="2009-10" db="EMBL/GenBank/DDBJ databases">
        <title>The complete chromosome of Gordonia bronchialis DSM 43247.</title>
        <authorList>
            <consortium name="US DOE Joint Genome Institute (JGI-PGF)"/>
            <person name="Lucas S."/>
            <person name="Copeland A."/>
            <person name="Lapidus A."/>
            <person name="Glavina del Rio T."/>
            <person name="Dalin E."/>
            <person name="Tice H."/>
            <person name="Bruce D."/>
            <person name="Goodwin L."/>
            <person name="Pitluck S."/>
            <person name="Kyrpides N."/>
            <person name="Mavromatis K."/>
            <person name="Ivanova N."/>
            <person name="Ovchinnikova G."/>
            <person name="Saunders E."/>
            <person name="Brettin T."/>
            <person name="Detter J.C."/>
            <person name="Han C."/>
            <person name="Larimer F."/>
            <person name="Land M."/>
            <person name="Hauser L."/>
            <person name="Markowitz V."/>
            <person name="Cheng J.-F."/>
            <person name="Hugenholtz P."/>
            <person name="Woyke T."/>
            <person name="Wu D."/>
            <person name="Jando M."/>
            <person name="Schneider S."/>
            <person name="Goeker M."/>
            <person name="Klenk H.-P."/>
            <person name="Eisen J.A."/>
        </authorList>
    </citation>
    <scope>NUCLEOTIDE SEQUENCE [LARGE SCALE GENOMIC DNA]</scope>
    <source>
        <strain evidence="5">ATCC 25592 / DSM 43247 / BCRC 13721 / JCM 3198 / KCTC 3076 / NBRC 16047 / NCTC 10667</strain>
    </source>
</reference>
<keyword evidence="2" id="KW-1133">Transmembrane helix</keyword>
<protein>
    <recommendedName>
        <fullName evidence="3">DUF6542 domain-containing protein</fullName>
    </recommendedName>
</protein>
<feature type="region of interest" description="Disordered" evidence="1">
    <location>
        <begin position="146"/>
        <end position="296"/>
    </location>
</feature>
<name>D0LE04_GORB4</name>
<feature type="transmembrane region" description="Helical" evidence="2">
    <location>
        <begin position="122"/>
        <end position="142"/>
    </location>
</feature>
<feature type="transmembrane region" description="Helical" evidence="2">
    <location>
        <begin position="25"/>
        <end position="44"/>
    </location>
</feature>
<feature type="domain" description="DUF6542" evidence="3">
    <location>
        <begin position="24"/>
        <end position="144"/>
    </location>
</feature>
<reference evidence="4 5" key="2">
    <citation type="journal article" date="2010" name="Stand. Genomic Sci.">
        <title>Complete genome sequence of Gordonia bronchialis type strain (3410).</title>
        <authorList>
            <person name="Ivanova N."/>
            <person name="Sikorski J."/>
            <person name="Jando M."/>
            <person name="Lapidus A."/>
            <person name="Nolan M."/>
            <person name="Lucas S."/>
            <person name="Del Rio T.G."/>
            <person name="Tice H."/>
            <person name="Copeland A."/>
            <person name="Cheng J.F."/>
            <person name="Chen F."/>
            <person name="Bruce D."/>
            <person name="Goodwin L."/>
            <person name="Pitluck S."/>
            <person name="Mavromatis K."/>
            <person name="Ovchinnikova G."/>
            <person name="Pati A."/>
            <person name="Chen A."/>
            <person name="Palaniappan K."/>
            <person name="Land M."/>
            <person name="Hauser L."/>
            <person name="Chang Y.J."/>
            <person name="Jeffries C.D."/>
            <person name="Chain P."/>
            <person name="Saunders E."/>
            <person name="Han C."/>
            <person name="Detter J.C."/>
            <person name="Brettin T."/>
            <person name="Rohde M."/>
            <person name="Goker M."/>
            <person name="Bristow J."/>
            <person name="Eisen J.A."/>
            <person name="Markowitz V."/>
            <person name="Hugenholtz P."/>
            <person name="Klenk H.P."/>
            <person name="Kyrpides N.C."/>
        </authorList>
    </citation>
    <scope>NUCLEOTIDE SEQUENCE [LARGE SCALE GENOMIC DNA]</scope>
    <source>
        <strain evidence="5">ATCC 25592 / DSM 43247 / BCRC 13721 / JCM 3198 / KCTC 3076 / NBRC 16047 / NCTC 10667</strain>
    </source>
</reference>
<keyword evidence="2" id="KW-0812">Transmembrane</keyword>
<evidence type="ECO:0000313" key="5">
    <source>
        <dbReference type="Proteomes" id="UP000001219"/>
    </source>
</evidence>
<dbReference type="Proteomes" id="UP000001219">
    <property type="component" value="Chromosome"/>
</dbReference>
<accession>D0LE04</accession>
<keyword evidence="5" id="KW-1185">Reference proteome</keyword>
<feature type="compositionally biased region" description="Basic residues" evidence="1">
    <location>
        <begin position="150"/>
        <end position="164"/>
    </location>
</feature>
<organism evidence="4 5">
    <name type="scientific">Gordonia bronchialis (strain ATCC 25592 / DSM 43247 / BCRC 13721 / JCM 3198 / KCTC 3076 / NBRC 16047 / NCTC 10667)</name>
    <name type="common">Rhodococcus bronchialis</name>
    <dbReference type="NCBI Taxonomy" id="526226"/>
    <lineage>
        <taxon>Bacteria</taxon>
        <taxon>Bacillati</taxon>
        <taxon>Actinomycetota</taxon>
        <taxon>Actinomycetes</taxon>
        <taxon>Mycobacteriales</taxon>
        <taxon>Gordoniaceae</taxon>
        <taxon>Gordonia</taxon>
    </lineage>
</organism>
<evidence type="ECO:0000256" key="2">
    <source>
        <dbReference type="SAM" id="Phobius"/>
    </source>
</evidence>
<feature type="compositionally biased region" description="Basic and acidic residues" evidence="1">
    <location>
        <begin position="255"/>
        <end position="264"/>
    </location>
</feature>
<keyword evidence="2" id="KW-0472">Membrane</keyword>
<dbReference type="RefSeq" id="WP_012835111.1">
    <property type="nucleotide sequence ID" value="NC_013441.1"/>
</dbReference>
<dbReference type="Pfam" id="PF20177">
    <property type="entry name" value="DUF6542"/>
    <property type="match status" value="1"/>
</dbReference>
<dbReference type="EMBL" id="CP001802">
    <property type="protein sequence ID" value="ACY22596.1"/>
    <property type="molecule type" value="Genomic_DNA"/>
</dbReference>
<dbReference type="AlphaFoldDB" id="D0LE04"/>
<dbReference type="HOGENOM" id="CLU_939302_0_0_11"/>
<dbReference type="STRING" id="526226.Gbro_3398"/>
<dbReference type="InterPro" id="IPR046672">
    <property type="entry name" value="DUF6542"/>
</dbReference>
<sequence>MPSPQRAGASLPLDQQSVLPTVRGLPWWGAVLLATGPTALGAVIDATRNESLGATYNFFYLVGCVAAALAVRRRALFTAAAQPPLIAFVVSIVTLYQLHSQQASSNTRSLIVKVLIPIATNFPWMAVTFLITLALVLTRWYLTRSEAERARRRPGTRRASKRSKPTTAESDGETTAGKSRPRSRTRGAGERPAPGTRAKSSTAQRPRSAARPKRIPPRTEAADAPSAGRPEDTTAAGTPVPPRPKRATAGQVLREAGRQIEGENARPSVAADLAPYESSTEAARGYPNTRARNRSS</sequence>
<feature type="transmembrane region" description="Helical" evidence="2">
    <location>
        <begin position="56"/>
        <end position="72"/>
    </location>
</feature>
<evidence type="ECO:0000256" key="1">
    <source>
        <dbReference type="SAM" id="MobiDB-lite"/>
    </source>
</evidence>
<evidence type="ECO:0000313" key="4">
    <source>
        <dbReference type="EMBL" id="ACY22596.1"/>
    </source>
</evidence>
<gene>
    <name evidence="4" type="ordered locus">Gbro_3398</name>
</gene>
<proteinExistence type="predicted"/>
<evidence type="ECO:0000259" key="3">
    <source>
        <dbReference type="Pfam" id="PF20177"/>
    </source>
</evidence>